<evidence type="ECO:0000256" key="1">
    <source>
        <dbReference type="ARBA" id="ARBA00010333"/>
    </source>
</evidence>
<reference evidence="5" key="1">
    <citation type="submission" date="2019-04" db="EMBL/GenBank/DDBJ databases">
        <authorList>
            <person name="Brambilla D."/>
        </authorList>
    </citation>
    <scope>NUCLEOTIDE SEQUENCE</scope>
    <source>
        <strain evidence="5">BAL1</strain>
    </source>
</reference>
<evidence type="ECO:0000256" key="2">
    <source>
        <dbReference type="ARBA" id="ARBA00022729"/>
    </source>
</evidence>
<dbReference type="Gene3D" id="3.40.190.10">
    <property type="entry name" value="Periplasmic binding protein-like II"/>
    <property type="match status" value="2"/>
</dbReference>
<evidence type="ECO:0000313" key="5">
    <source>
        <dbReference type="EMBL" id="VHO02833.1"/>
    </source>
</evidence>
<feature type="chain" id="PRO_5019818162" evidence="3">
    <location>
        <begin position="19"/>
        <end position="275"/>
    </location>
</feature>
<comment type="similarity">
    <text evidence="1">Belongs to the bacterial solute-binding protein 3 family.</text>
</comment>
<evidence type="ECO:0000259" key="4">
    <source>
        <dbReference type="SMART" id="SM00062"/>
    </source>
</evidence>
<feature type="domain" description="Solute-binding protein family 3/N-terminal" evidence="4">
    <location>
        <begin position="23"/>
        <end position="249"/>
    </location>
</feature>
<gene>
    <name evidence="5" type="ORF">BAL341_1035</name>
</gene>
<dbReference type="InterPro" id="IPR001638">
    <property type="entry name" value="Solute-binding_3/MltF_N"/>
</dbReference>
<dbReference type="SUPFAM" id="SSF53850">
    <property type="entry name" value="Periplasmic binding protein-like II"/>
    <property type="match status" value="1"/>
</dbReference>
<proteinExistence type="inferred from homology"/>
<organism evidence="5">
    <name type="scientific">Rheinheimera sp. BAL341</name>
    <dbReference type="NCBI Taxonomy" id="1708203"/>
    <lineage>
        <taxon>Bacteria</taxon>
        <taxon>Pseudomonadati</taxon>
        <taxon>Pseudomonadota</taxon>
        <taxon>Gammaproteobacteria</taxon>
        <taxon>Chromatiales</taxon>
        <taxon>Chromatiaceae</taxon>
        <taxon>Rheinheimera</taxon>
    </lineage>
</organism>
<dbReference type="PANTHER" id="PTHR35936:SF35">
    <property type="entry name" value="L-CYSTINE-BINDING PROTEIN TCYJ"/>
    <property type="match status" value="1"/>
</dbReference>
<dbReference type="Pfam" id="PF00497">
    <property type="entry name" value="SBP_bac_3"/>
    <property type="match status" value="1"/>
</dbReference>
<keyword evidence="2 3" id="KW-0732">Signal</keyword>
<protein>
    <submittedName>
        <fullName evidence="5">Bacterial extracellular solute-binding protein, family 3</fullName>
    </submittedName>
</protein>
<accession>A0A486XK36</accession>
<evidence type="ECO:0000256" key="3">
    <source>
        <dbReference type="SAM" id="SignalP"/>
    </source>
</evidence>
<sequence length="275" mass="31130">MKGLLLSLLLLISAVTTAQPLPVLQWCLDNYPNRHNYPAQGLPYGPTVDLMRELANRSGFELSFSPNTPFARCLKLMQDGQTDLMIRLNYSDERNSYMHLIPYVRSARAEYLYLLEQHKDIRDMAQLSGLTIGVIRGYIYNAELPNLLIKNSKNVVEIDTEDAAMTMLLYQRVDAVIAPMQTTEHVINSNPKFKNAIKIASLEFPFQHNMYVHIGLSRKSRHVALLPQLQAAINSMEQDGLIQHYYQNDAAVEPVEDKPADQPAAVVKMLKEGSD</sequence>
<name>A0A486XK36_9GAMM</name>
<dbReference type="SMART" id="SM00062">
    <property type="entry name" value="PBPb"/>
    <property type="match status" value="1"/>
</dbReference>
<dbReference type="PANTHER" id="PTHR35936">
    <property type="entry name" value="MEMBRANE-BOUND LYTIC MUREIN TRANSGLYCOSYLASE F"/>
    <property type="match status" value="1"/>
</dbReference>
<dbReference type="EMBL" id="CAAJGR010000077">
    <property type="protein sequence ID" value="VHO02833.1"/>
    <property type="molecule type" value="Genomic_DNA"/>
</dbReference>
<dbReference type="AlphaFoldDB" id="A0A486XK36"/>
<feature type="signal peptide" evidence="3">
    <location>
        <begin position="1"/>
        <end position="18"/>
    </location>
</feature>